<name>A0AC34F051_9BILA</name>
<accession>A0AC34F051</accession>
<evidence type="ECO:0000313" key="1">
    <source>
        <dbReference type="Proteomes" id="UP000887579"/>
    </source>
</evidence>
<reference evidence="2" key="1">
    <citation type="submission" date="2022-11" db="UniProtKB">
        <authorList>
            <consortium name="WormBaseParasite"/>
        </authorList>
    </citation>
    <scope>IDENTIFICATION</scope>
</reference>
<organism evidence="1 2">
    <name type="scientific">Panagrolaimus sp. ES5</name>
    <dbReference type="NCBI Taxonomy" id="591445"/>
    <lineage>
        <taxon>Eukaryota</taxon>
        <taxon>Metazoa</taxon>
        <taxon>Ecdysozoa</taxon>
        <taxon>Nematoda</taxon>
        <taxon>Chromadorea</taxon>
        <taxon>Rhabditida</taxon>
        <taxon>Tylenchina</taxon>
        <taxon>Panagrolaimomorpha</taxon>
        <taxon>Panagrolaimoidea</taxon>
        <taxon>Panagrolaimidae</taxon>
        <taxon>Panagrolaimus</taxon>
    </lineage>
</organism>
<sequence>MATGGYCLPKTTNILKLQDFNDSQAEQIFNSWNKPCKGLSSSFINLSRESDEQYESKNSKSFNNSTLSLHIAAYENSIEAINNSDGVEKKVSKSKSEEPELLKKWGTLKHVFADSSSKFQNPFEFPRQQTDDQSIDSGVMQFKASQKLLNPNQLASAEGDLSFNILARCNRAREGVFRLPHGDVMTPIFMPVGTQGTIKGLCPRQVEETGCRILLCNTYHLGHRPGHEIVDKAGGIHKMMDWKYNILTDSGGFQMVSLDSMMKVDEEGVNFRSPHNGEQMHLTPEHSINIQQALGSDIMMQLDHVVSSVSDDSDFKEPMERSIRWLDRCDKVHNNRKKQILFPIIQGGLNFELRKECIDKMVPYAKYGIAIGGLSGGEEKEGFWKTVDFCCKHLPENLPKYVMGVGWQTDMVLCALSGADMFDCVYPTRTARFGTALVFENASNGELHINRQIYKDDFRPVEEDCTCRTCKKYTRAFIHASIGKEAVACHLLTVHNIHHQLELMKRLRKAINLKNVGEFLKNFIDGQFSGVEKCPAWAKMAIKELGYGPDVFETSKPEKSPATNGA</sequence>
<protein>
    <submittedName>
        <fullName evidence="2">Queuine tRNA-ribosyltransferase catalytic subunit 1</fullName>
    </submittedName>
</protein>
<dbReference type="Proteomes" id="UP000887579">
    <property type="component" value="Unplaced"/>
</dbReference>
<proteinExistence type="predicted"/>
<evidence type="ECO:0000313" key="2">
    <source>
        <dbReference type="WBParaSite" id="ES5_v2.g10406.t1"/>
    </source>
</evidence>
<dbReference type="WBParaSite" id="ES5_v2.g10406.t1">
    <property type="protein sequence ID" value="ES5_v2.g10406.t1"/>
    <property type="gene ID" value="ES5_v2.g10406"/>
</dbReference>